<feature type="transmembrane region" description="Helical" evidence="8">
    <location>
        <begin position="172"/>
        <end position="191"/>
    </location>
</feature>
<dbReference type="InterPro" id="IPR004358">
    <property type="entry name" value="Sig_transdc_His_kin-like_C"/>
</dbReference>
<dbReference type="EC" id="2.7.13.3" evidence="2"/>
<comment type="catalytic activity">
    <reaction evidence="1">
        <text>ATP + protein L-histidine = ADP + protein N-phospho-L-histidine.</text>
        <dbReference type="EC" id="2.7.13.3"/>
    </reaction>
</comment>
<dbReference type="SMART" id="SM00388">
    <property type="entry name" value="HisKA"/>
    <property type="match status" value="1"/>
</dbReference>
<organism evidence="10 11">
    <name type="scientific">Roseibium album</name>
    <dbReference type="NCBI Taxonomy" id="311410"/>
    <lineage>
        <taxon>Bacteria</taxon>
        <taxon>Pseudomonadati</taxon>
        <taxon>Pseudomonadota</taxon>
        <taxon>Alphaproteobacteria</taxon>
        <taxon>Hyphomicrobiales</taxon>
        <taxon>Stappiaceae</taxon>
        <taxon>Roseibium</taxon>
    </lineage>
</organism>
<keyword evidence="3" id="KW-0597">Phosphoprotein</keyword>
<dbReference type="SUPFAM" id="SSF55874">
    <property type="entry name" value="ATPase domain of HSP90 chaperone/DNA topoisomerase II/histidine kinase"/>
    <property type="match status" value="1"/>
</dbReference>
<evidence type="ECO:0000256" key="2">
    <source>
        <dbReference type="ARBA" id="ARBA00012438"/>
    </source>
</evidence>
<dbReference type="Gene3D" id="1.10.287.130">
    <property type="match status" value="1"/>
</dbReference>
<keyword evidence="4 10" id="KW-0808">Transferase</keyword>
<dbReference type="Pfam" id="PF00512">
    <property type="entry name" value="HisKA"/>
    <property type="match status" value="1"/>
</dbReference>
<keyword evidence="5" id="KW-0418">Kinase</keyword>
<dbReference type="GO" id="GO:0000155">
    <property type="term" value="F:phosphorelay sensor kinase activity"/>
    <property type="evidence" value="ECO:0007669"/>
    <property type="project" value="InterPro"/>
</dbReference>
<dbReference type="FunFam" id="3.30.565.10:FF:000006">
    <property type="entry name" value="Sensor histidine kinase WalK"/>
    <property type="match status" value="1"/>
</dbReference>
<gene>
    <name evidence="10" type="primary">pleC_2</name>
    <name evidence="10" type="ORF">LA5096_04579</name>
</gene>
<evidence type="ECO:0000313" key="11">
    <source>
        <dbReference type="Proteomes" id="UP000049983"/>
    </source>
</evidence>
<feature type="transmembrane region" description="Helical" evidence="8">
    <location>
        <begin position="146"/>
        <end position="166"/>
    </location>
</feature>
<dbReference type="PANTHER" id="PTHR43711">
    <property type="entry name" value="TWO-COMPONENT HISTIDINE KINASE"/>
    <property type="match status" value="1"/>
</dbReference>
<dbReference type="CDD" id="cd00082">
    <property type="entry name" value="HisKA"/>
    <property type="match status" value="1"/>
</dbReference>
<dbReference type="Pfam" id="PF02518">
    <property type="entry name" value="HATPase_c"/>
    <property type="match status" value="1"/>
</dbReference>
<proteinExistence type="predicted"/>
<keyword evidence="8" id="KW-0472">Membrane</keyword>
<evidence type="ECO:0000256" key="6">
    <source>
        <dbReference type="ARBA" id="ARBA00023012"/>
    </source>
</evidence>
<name>A0A0M6ZJN9_9HYPH</name>
<dbReference type="InterPro" id="IPR036097">
    <property type="entry name" value="HisK_dim/P_sf"/>
</dbReference>
<dbReference type="InterPro" id="IPR050736">
    <property type="entry name" value="Sensor_HK_Regulatory"/>
</dbReference>
<evidence type="ECO:0000256" key="1">
    <source>
        <dbReference type="ARBA" id="ARBA00000085"/>
    </source>
</evidence>
<evidence type="ECO:0000313" key="10">
    <source>
        <dbReference type="EMBL" id="CTQ75919.1"/>
    </source>
</evidence>
<evidence type="ECO:0000259" key="9">
    <source>
        <dbReference type="PROSITE" id="PS50109"/>
    </source>
</evidence>
<reference evidence="11" key="1">
    <citation type="submission" date="2015-07" db="EMBL/GenBank/DDBJ databases">
        <authorList>
            <person name="Rodrigo-Torres Lidia"/>
            <person name="Arahal R.David."/>
        </authorList>
    </citation>
    <scope>NUCLEOTIDE SEQUENCE [LARGE SCALE GENOMIC DNA]</scope>
    <source>
        <strain evidence="11">CECT 5096</strain>
    </source>
</reference>
<dbReference type="Proteomes" id="UP000049983">
    <property type="component" value="Unassembled WGS sequence"/>
</dbReference>
<keyword evidence="8" id="KW-0812">Transmembrane</keyword>
<dbReference type="InterPro" id="IPR036890">
    <property type="entry name" value="HATPase_C_sf"/>
</dbReference>
<feature type="compositionally biased region" description="Low complexity" evidence="7">
    <location>
        <begin position="1"/>
        <end position="19"/>
    </location>
</feature>
<dbReference type="PANTHER" id="PTHR43711:SF26">
    <property type="entry name" value="SENSOR HISTIDINE KINASE RCSC"/>
    <property type="match status" value="1"/>
</dbReference>
<dbReference type="EMBL" id="CXWC01000012">
    <property type="protein sequence ID" value="CTQ75919.1"/>
    <property type="molecule type" value="Genomic_DNA"/>
</dbReference>
<dbReference type="InterPro" id="IPR003661">
    <property type="entry name" value="HisK_dim/P_dom"/>
</dbReference>
<keyword evidence="8" id="KW-1133">Transmembrane helix</keyword>
<evidence type="ECO:0000256" key="5">
    <source>
        <dbReference type="ARBA" id="ARBA00022777"/>
    </source>
</evidence>
<dbReference type="SMART" id="SM00387">
    <property type="entry name" value="HATPase_c"/>
    <property type="match status" value="1"/>
</dbReference>
<feature type="region of interest" description="Disordered" evidence="7">
    <location>
        <begin position="517"/>
        <end position="538"/>
    </location>
</feature>
<dbReference type="PROSITE" id="PS50109">
    <property type="entry name" value="HIS_KIN"/>
    <property type="match status" value="1"/>
</dbReference>
<protein>
    <recommendedName>
        <fullName evidence="2">histidine kinase</fullName>
        <ecNumber evidence="2">2.7.13.3</ecNumber>
    </recommendedName>
</protein>
<dbReference type="STRING" id="311410.LA5095_04124"/>
<feature type="domain" description="Histidine kinase" evidence="9">
    <location>
        <begin position="291"/>
        <end position="512"/>
    </location>
</feature>
<keyword evidence="6" id="KW-0902">Two-component regulatory system</keyword>
<accession>A0A0M6ZJN9</accession>
<dbReference type="SUPFAM" id="SSF47384">
    <property type="entry name" value="Homodimeric domain of signal transducing histidine kinase"/>
    <property type="match status" value="1"/>
</dbReference>
<evidence type="ECO:0000256" key="7">
    <source>
        <dbReference type="SAM" id="MobiDB-lite"/>
    </source>
</evidence>
<dbReference type="InterPro" id="IPR005467">
    <property type="entry name" value="His_kinase_dom"/>
</dbReference>
<dbReference type="Gene3D" id="3.30.565.10">
    <property type="entry name" value="Histidine kinase-like ATPase, C-terminal domain"/>
    <property type="match status" value="1"/>
</dbReference>
<dbReference type="AlphaFoldDB" id="A0A0M6ZJN9"/>
<dbReference type="InterPro" id="IPR003594">
    <property type="entry name" value="HATPase_dom"/>
</dbReference>
<evidence type="ECO:0000256" key="8">
    <source>
        <dbReference type="SAM" id="Phobius"/>
    </source>
</evidence>
<feature type="region of interest" description="Disordered" evidence="7">
    <location>
        <begin position="1"/>
        <end position="31"/>
    </location>
</feature>
<keyword evidence="11" id="KW-1185">Reference proteome</keyword>
<evidence type="ECO:0000256" key="4">
    <source>
        <dbReference type="ARBA" id="ARBA00022679"/>
    </source>
</evidence>
<feature type="transmembrane region" description="Helical" evidence="8">
    <location>
        <begin position="221"/>
        <end position="244"/>
    </location>
</feature>
<feature type="transmembrane region" description="Helical" evidence="8">
    <location>
        <begin position="108"/>
        <end position="125"/>
    </location>
</feature>
<evidence type="ECO:0000256" key="3">
    <source>
        <dbReference type="ARBA" id="ARBA00022553"/>
    </source>
</evidence>
<sequence>MMSQSWKTSSITITKSTPSGRHMKSQASANGSDTLAINRQRALRRREMARSVRDIRSRLGAPESRHSTFEHERQHLFADTRINAAFAAPLLALIVAAISSLWVSPQFMGAWFLITICTHFLMVVISHSYEKAPSDQKVRIVWSRRFIIGDLIYGCSWALFFLMPVASGAGEGLVIFHFAALLIVIAMNTMQSANLPKCLLASTLPITFFVTFSFLQQSSAVHYTLAAMAIGAQGFFLILGNQLLKNANTMLEYRADKDHLIAELETANSMSDEARRRAEAANLAKSRFLATMSHELRTPLNAILGFSEIMKDEVLGSMANKTYRAYAEDIHGSGEHLLNLINEILDLSRIEAGRHELHEEPILLEDVVAECGTMMKVRAKAKSIVLHHAHQSDLPRVWADERALRQVVLNLMSNAVKFTPIGGEVRVNLGPTSDGGQYVSVRDNGPGIPEEEIPTVLEAFGQGSHAIKSAEPGTGLGLSIVQALISMHDGTFKIKSQLGEGTEVTVCLPPSRNMNYPADDKSVAPGSLDARLRTANSG</sequence>
<feature type="transmembrane region" description="Helical" evidence="8">
    <location>
        <begin position="82"/>
        <end position="102"/>
    </location>
</feature>
<feature type="transmembrane region" description="Helical" evidence="8">
    <location>
        <begin position="198"/>
        <end position="215"/>
    </location>
</feature>
<dbReference type="PRINTS" id="PR00344">
    <property type="entry name" value="BCTRLSENSOR"/>
</dbReference>